<sequence>MKGYNDNTLHQLNPSTRNKLYVAYTRAKRDIYCIPHVFLDKYKQ</sequence>
<dbReference type="EMBL" id="AFPW01000052">
    <property type="protein sequence ID" value="EGQ11483.1"/>
    <property type="molecule type" value="Genomic_DNA"/>
</dbReference>
<organism evidence="1 2">
    <name type="scientific">Prevotella dentalis (strain ATCC 49559 / DSM 3688 / JCM 13448 / NCTC 12043 / ES 2772)</name>
    <name type="common">Mitsuokella dentalis</name>
    <dbReference type="NCBI Taxonomy" id="908937"/>
    <lineage>
        <taxon>Bacteria</taxon>
        <taxon>Pseudomonadati</taxon>
        <taxon>Bacteroidota</taxon>
        <taxon>Bacteroidia</taxon>
        <taxon>Bacteroidales</taxon>
        <taxon>Prevotellaceae</taxon>
        <taxon>Prevotella</taxon>
    </lineage>
</organism>
<name>F9D745_PREDD</name>
<evidence type="ECO:0008006" key="3">
    <source>
        <dbReference type="Google" id="ProtNLM"/>
    </source>
</evidence>
<dbReference type="Proteomes" id="UP000007820">
    <property type="component" value="Unassembled WGS sequence"/>
</dbReference>
<comment type="caution">
    <text evidence="1">The sequence shown here is derived from an EMBL/GenBank/DDBJ whole genome shotgun (WGS) entry which is preliminary data.</text>
</comment>
<proteinExistence type="predicted"/>
<gene>
    <name evidence="1" type="ORF">HMPREF9136_2673</name>
</gene>
<dbReference type="AlphaFoldDB" id="F9D745"/>
<evidence type="ECO:0000313" key="1">
    <source>
        <dbReference type="EMBL" id="EGQ11483.1"/>
    </source>
</evidence>
<reference evidence="1 2" key="1">
    <citation type="submission" date="2011-04" db="EMBL/GenBank/DDBJ databases">
        <authorList>
            <person name="Muzny D."/>
            <person name="Qin X."/>
            <person name="Deng J."/>
            <person name="Jiang H."/>
            <person name="Liu Y."/>
            <person name="Qu J."/>
            <person name="Song X.-Z."/>
            <person name="Zhang L."/>
            <person name="Thornton R."/>
            <person name="Coyle M."/>
            <person name="Francisco L."/>
            <person name="Jackson L."/>
            <person name="Javaid M."/>
            <person name="Korchina V."/>
            <person name="Kovar C."/>
            <person name="Mata R."/>
            <person name="Mathew T."/>
            <person name="Ngo R."/>
            <person name="Nguyen L."/>
            <person name="Nguyen N."/>
            <person name="Okwuonu G."/>
            <person name="Ongeri F."/>
            <person name="Pham C."/>
            <person name="Simmons D."/>
            <person name="Wilczek-Boney K."/>
            <person name="Hale W."/>
            <person name="Jakkamsetti A."/>
            <person name="Pham P."/>
            <person name="Ruth R."/>
            <person name="San Lucas F."/>
            <person name="Warren J."/>
            <person name="Zhang J."/>
            <person name="Zhao Z."/>
            <person name="Zhou C."/>
            <person name="Zhu D."/>
            <person name="Lee S."/>
            <person name="Bess C."/>
            <person name="Blankenburg K."/>
            <person name="Forbes L."/>
            <person name="Fu Q."/>
            <person name="Gubbala S."/>
            <person name="Hirani K."/>
            <person name="Jayaseelan J.C."/>
            <person name="Lara F."/>
            <person name="Munidasa M."/>
            <person name="Palculict T."/>
            <person name="Patil S."/>
            <person name="Pu L.-L."/>
            <person name="Saada N."/>
            <person name="Tang L."/>
            <person name="Weissenberger G."/>
            <person name="Zhu Y."/>
            <person name="Hemphill L."/>
            <person name="Shang Y."/>
            <person name="Youmans B."/>
            <person name="Ayvaz T."/>
            <person name="Ross M."/>
            <person name="Santibanez J."/>
            <person name="Aqrawi P."/>
            <person name="Gross S."/>
            <person name="Joshi V."/>
            <person name="Fowler G."/>
            <person name="Nazareth L."/>
            <person name="Reid J."/>
            <person name="Worley K."/>
            <person name="Petrosino J."/>
            <person name="Highlander S."/>
            <person name="Gibbs R."/>
        </authorList>
    </citation>
    <scope>NUCLEOTIDE SEQUENCE [LARGE SCALE GENOMIC DNA]</scope>
    <source>
        <strain evidence="1 2">DSM 3688</strain>
    </source>
</reference>
<accession>F9D745</accession>
<evidence type="ECO:0000313" key="2">
    <source>
        <dbReference type="Proteomes" id="UP000007820"/>
    </source>
</evidence>
<protein>
    <recommendedName>
        <fullName evidence="3">UvrD-like helicase C-terminal domain-containing protein</fullName>
    </recommendedName>
</protein>